<dbReference type="GO" id="GO:0005829">
    <property type="term" value="C:cytosol"/>
    <property type="evidence" value="ECO:0007669"/>
    <property type="project" value="TreeGrafter"/>
</dbReference>
<dbReference type="GO" id="GO:0004497">
    <property type="term" value="F:monooxygenase activity"/>
    <property type="evidence" value="ECO:0007669"/>
    <property type="project" value="UniProtKB-KW"/>
</dbReference>
<accession>W0A630</accession>
<dbReference type="PANTHER" id="PTHR30137:SF8">
    <property type="entry name" value="BLR5498 PROTEIN"/>
    <property type="match status" value="1"/>
</dbReference>
<proteinExistence type="predicted"/>
<dbReference type="Gene3D" id="3.20.20.30">
    <property type="entry name" value="Luciferase-like domain"/>
    <property type="match status" value="1"/>
</dbReference>
<dbReference type="PATRIC" id="fig|1123269.5.peg.1662"/>
<dbReference type="EMBL" id="CP006644">
    <property type="protein sequence ID" value="AHE53419.1"/>
    <property type="molecule type" value="Genomic_DNA"/>
</dbReference>
<feature type="domain" description="Luciferase-like" evidence="3">
    <location>
        <begin position="15"/>
        <end position="340"/>
    </location>
</feature>
<keyword evidence="1" id="KW-0560">Oxidoreductase</keyword>
<organism evidence="4 5">
    <name type="scientific">Sphingomonas sanxanigenens DSM 19645 = NX02</name>
    <dbReference type="NCBI Taxonomy" id="1123269"/>
    <lineage>
        <taxon>Bacteria</taxon>
        <taxon>Pseudomonadati</taxon>
        <taxon>Pseudomonadota</taxon>
        <taxon>Alphaproteobacteria</taxon>
        <taxon>Sphingomonadales</taxon>
        <taxon>Sphingomonadaceae</taxon>
        <taxon>Sphingomonas</taxon>
    </lineage>
</organism>
<dbReference type="KEGG" id="ssan:NX02_08480"/>
<evidence type="ECO:0000313" key="5">
    <source>
        <dbReference type="Proteomes" id="UP000018851"/>
    </source>
</evidence>
<name>W0A630_9SPHN</name>
<dbReference type="Proteomes" id="UP000018851">
    <property type="component" value="Chromosome"/>
</dbReference>
<reference evidence="4 5" key="1">
    <citation type="submission" date="2013-07" db="EMBL/GenBank/DDBJ databases">
        <title>Completed genome of Sphingomonas sanxanigenens NX02.</title>
        <authorList>
            <person name="Ma T."/>
            <person name="Huang H."/>
            <person name="Wu M."/>
            <person name="Li X."/>
            <person name="Li G."/>
        </authorList>
    </citation>
    <scope>NUCLEOTIDE SEQUENCE [LARGE SCALE GENOMIC DNA]</scope>
    <source>
        <strain evidence="4 5">NX02</strain>
    </source>
</reference>
<dbReference type="HOGENOM" id="CLU_027853_3_0_5"/>
<sequence>MKFSACFEAQMVDTSRESEQRTFHEAVEQAVYAEDMGLDGIWAVEHHALTQYSHMSSPETFLAFVAGKTDRIRIGHGVICLPPAMNHPVKVAERVATLDILSRGRVNFGIGKGGTQQEAGTFGYDFAELQPMIDEAMYLIPKIMVEDEIEHHGKYIDIPRRPIHPKPWQQPHPPMFMAATREESLINAASRGLGGMILGFSKPDDTARLNAAYRAAFARRDPAQQVPYVPNEYLAVGCPIIVSDDREKARRIGFRGQRFFAQAIHYWYGGGTKPEVEELSSEEHAAEVKRVEAATIAYLNEAQIPVTPAATDMYNLDHAYGTPADAIAHIERLEAAGADEVLMLMQMGTVPHEAIMETLRHLGETIIPHFRAKEARAKAA</sequence>
<dbReference type="OrthoDB" id="9776438at2"/>
<dbReference type="GO" id="GO:0016705">
    <property type="term" value="F:oxidoreductase activity, acting on paired donors, with incorporation or reduction of molecular oxygen"/>
    <property type="evidence" value="ECO:0007669"/>
    <property type="project" value="InterPro"/>
</dbReference>
<evidence type="ECO:0000259" key="3">
    <source>
        <dbReference type="Pfam" id="PF00296"/>
    </source>
</evidence>
<dbReference type="PANTHER" id="PTHR30137">
    <property type="entry name" value="LUCIFERASE-LIKE MONOOXYGENASE"/>
    <property type="match status" value="1"/>
</dbReference>
<dbReference type="AlphaFoldDB" id="W0A630"/>
<dbReference type="InterPro" id="IPR011251">
    <property type="entry name" value="Luciferase-like_dom"/>
</dbReference>
<dbReference type="SUPFAM" id="SSF51679">
    <property type="entry name" value="Bacterial luciferase-like"/>
    <property type="match status" value="1"/>
</dbReference>
<dbReference type="Pfam" id="PF00296">
    <property type="entry name" value="Bac_luciferase"/>
    <property type="match status" value="1"/>
</dbReference>
<dbReference type="eggNOG" id="COG2141">
    <property type="taxonomic scope" value="Bacteria"/>
</dbReference>
<keyword evidence="5" id="KW-1185">Reference proteome</keyword>
<keyword evidence="2" id="KW-0503">Monooxygenase</keyword>
<dbReference type="InterPro" id="IPR036661">
    <property type="entry name" value="Luciferase-like_sf"/>
</dbReference>
<dbReference type="RefSeq" id="WP_025291677.1">
    <property type="nucleotide sequence ID" value="NZ_CP006644.1"/>
</dbReference>
<gene>
    <name evidence="4" type="ORF">NX02_08480</name>
</gene>
<dbReference type="STRING" id="1123269.NX02_08480"/>
<dbReference type="InterPro" id="IPR050766">
    <property type="entry name" value="Bact_Lucif_Oxidored"/>
</dbReference>
<evidence type="ECO:0000256" key="2">
    <source>
        <dbReference type="ARBA" id="ARBA00023033"/>
    </source>
</evidence>
<evidence type="ECO:0000313" key="4">
    <source>
        <dbReference type="EMBL" id="AHE53419.1"/>
    </source>
</evidence>
<evidence type="ECO:0000256" key="1">
    <source>
        <dbReference type="ARBA" id="ARBA00023002"/>
    </source>
</evidence>
<protein>
    <submittedName>
        <fullName evidence="4">N5,N10-methylene tetrahydromethanopterin reductase</fullName>
    </submittedName>
</protein>